<dbReference type="EMBL" id="OMOD01000162">
    <property type="protein sequence ID" value="SPF46592.1"/>
    <property type="molecule type" value="Genomic_DNA"/>
</dbReference>
<dbReference type="InterPro" id="IPR002716">
    <property type="entry name" value="PIN_dom"/>
</dbReference>
<dbReference type="CDD" id="cd09874">
    <property type="entry name" value="PIN_MT3492-like"/>
    <property type="match status" value="1"/>
</dbReference>
<gene>
    <name evidence="2" type="ORF">SBA1_660004</name>
</gene>
<accession>A0A2U3L3W7</accession>
<dbReference type="Gene3D" id="3.40.50.1010">
    <property type="entry name" value="5'-nuclease"/>
    <property type="match status" value="1"/>
</dbReference>
<dbReference type="AlphaFoldDB" id="A0A2U3L3W7"/>
<organism evidence="2 3">
    <name type="scientific">Candidatus Sulfotelmatobacter kueseliae</name>
    <dbReference type="NCBI Taxonomy" id="2042962"/>
    <lineage>
        <taxon>Bacteria</taxon>
        <taxon>Pseudomonadati</taxon>
        <taxon>Acidobacteriota</taxon>
        <taxon>Terriglobia</taxon>
        <taxon>Terriglobales</taxon>
        <taxon>Candidatus Korobacteraceae</taxon>
        <taxon>Candidatus Sulfotelmatobacter</taxon>
    </lineage>
</organism>
<proteinExistence type="predicted"/>
<reference evidence="3" key="1">
    <citation type="submission" date="2018-02" db="EMBL/GenBank/DDBJ databases">
        <authorList>
            <person name="Hausmann B."/>
        </authorList>
    </citation>
    <scope>NUCLEOTIDE SEQUENCE [LARGE SCALE GENOMIC DNA]</scope>
    <source>
        <strain evidence="3">Peat soil MAG SbA1</strain>
    </source>
</reference>
<evidence type="ECO:0000313" key="3">
    <source>
        <dbReference type="Proteomes" id="UP000238701"/>
    </source>
</evidence>
<protein>
    <submittedName>
        <fullName evidence="2">Twitching motility protein PilT</fullName>
    </submittedName>
</protein>
<dbReference type="SUPFAM" id="SSF88723">
    <property type="entry name" value="PIN domain-like"/>
    <property type="match status" value="1"/>
</dbReference>
<name>A0A2U3L3W7_9BACT</name>
<dbReference type="Pfam" id="PF01850">
    <property type="entry name" value="PIN"/>
    <property type="match status" value="1"/>
</dbReference>
<dbReference type="OrthoDB" id="121203at2"/>
<dbReference type="Proteomes" id="UP000238701">
    <property type="component" value="Unassembled WGS sequence"/>
</dbReference>
<evidence type="ECO:0000259" key="1">
    <source>
        <dbReference type="Pfam" id="PF01850"/>
    </source>
</evidence>
<sequence length="144" mass="16279">MDAYFDTAIILKLYVQEATSPDALRLANESPAPYLLTPWQEIEVRTALRLKAFREEITPAEMQASLDAFDEDILSGRWKTPEYQEATIWKLARELSDRHALKIGCRTLDLLHVAVALSLGVTTFVTFDERQRAVAKSEGLTVKP</sequence>
<feature type="domain" description="PIN" evidence="1">
    <location>
        <begin position="4"/>
        <end position="136"/>
    </location>
</feature>
<dbReference type="InterPro" id="IPR029060">
    <property type="entry name" value="PIN-like_dom_sf"/>
</dbReference>
<evidence type="ECO:0000313" key="2">
    <source>
        <dbReference type="EMBL" id="SPF46592.1"/>
    </source>
</evidence>